<feature type="compositionally biased region" description="Pro residues" evidence="14">
    <location>
        <begin position="68"/>
        <end position="78"/>
    </location>
</feature>
<evidence type="ECO:0000256" key="12">
    <source>
        <dbReference type="ARBA" id="ARBA00033342"/>
    </source>
</evidence>
<comment type="subunit">
    <text evidence="13">Interacts with the Sec translocase complex via SecD. Specifically interacts with transmembrane segments of nascent integral membrane proteins during membrane integration.</text>
</comment>
<evidence type="ECO:0000259" key="16">
    <source>
        <dbReference type="Pfam" id="PF14849"/>
    </source>
</evidence>
<evidence type="ECO:0000256" key="5">
    <source>
        <dbReference type="ARBA" id="ARBA00022475"/>
    </source>
</evidence>
<evidence type="ECO:0000259" key="15">
    <source>
        <dbReference type="Pfam" id="PF02096"/>
    </source>
</evidence>
<dbReference type="PRINTS" id="PR00701">
    <property type="entry name" value="60KDINNERMP"/>
</dbReference>
<keyword evidence="5 13" id="KW-1003">Cell membrane</keyword>
<comment type="subcellular location">
    <subcellularLocation>
        <location evidence="1">Cell inner membrane</location>
        <topology evidence="1">Multi-pass membrane protein</topology>
    </subcellularLocation>
    <subcellularLocation>
        <location evidence="13">Cell membrane</location>
        <topology evidence="13">Multi-pass membrane protein</topology>
    </subcellularLocation>
</comment>
<feature type="transmembrane region" description="Helical" evidence="13">
    <location>
        <begin position="519"/>
        <end position="540"/>
    </location>
</feature>
<evidence type="ECO:0000256" key="2">
    <source>
        <dbReference type="ARBA" id="ARBA00010527"/>
    </source>
</evidence>
<dbReference type="Pfam" id="PF02096">
    <property type="entry name" value="60KD_IMP"/>
    <property type="match status" value="1"/>
</dbReference>
<evidence type="ECO:0000313" key="17">
    <source>
        <dbReference type="EMBL" id="HGZ44082.1"/>
    </source>
</evidence>
<evidence type="ECO:0000256" key="9">
    <source>
        <dbReference type="ARBA" id="ARBA00023136"/>
    </source>
</evidence>
<dbReference type="GO" id="GO:0005886">
    <property type="term" value="C:plasma membrane"/>
    <property type="evidence" value="ECO:0007669"/>
    <property type="project" value="UniProtKB-SubCell"/>
</dbReference>
<feature type="transmembrane region" description="Helical" evidence="13">
    <location>
        <begin position="560"/>
        <end position="579"/>
    </location>
</feature>
<feature type="compositionally biased region" description="Low complexity" evidence="14">
    <location>
        <begin position="57"/>
        <end position="67"/>
    </location>
</feature>
<evidence type="ECO:0000256" key="11">
    <source>
        <dbReference type="ARBA" id="ARBA00033245"/>
    </source>
</evidence>
<dbReference type="InterPro" id="IPR019998">
    <property type="entry name" value="Membr_insert_YidC"/>
</dbReference>
<gene>
    <name evidence="13" type="primary">yidC</name>
    <name evidence="17" type="ORF">ENR23_11810</name>
</gene>
<evidence type="ECO:0000256" key="1">
    <source>
        <dbReference type="ARBA" id="ARBA00004429"/>
    </source>
</evidence>
<keyword evidence="8 13" id="KW-1133">Transmembrane helix</keyword>
<dbReference type="PANTHER" id="PTHR12428">
    <property type="entry name" value="OXA1"/>
    <property type="match status" value="1"/>
</dbReference>
<comment type="similarity">
    <text evidence="2 13">Belongs to the OXA1/ALB3/YidC family. Type 1 subfamily.</text>
</comment>
<dbReference type="NCBIfam" id="TIGR03592">
    <property type="entry name" value="yidC_oxa1_cterm"/>
    <property type="match status" value="1"/>
</dbReference>
<keyword evidence="7 13" id="KW-0653">Protein transport</keyword>
<keyword evidence="9 13" id="KW-0472">Membrane</keyword>
<evidence type="ECO:0000256" key="6">
    <source>
        <dbReference type="ARBA" id="ARBA00022692"/>
    </source>
</evidence>
<keyword evidence="6 13" id="KW-0812">Transmembrane</keyword>
<sequence>MDRRTIIAVVLLAIFLIFYYPLLRLVGLGKYVEPERPRPVAVSDTLAAGDSLAGGPVAASPAPAAPAGTPPPPAPAAPAAPALGVTPIAAIAGELERSVTLETPLYVARFSNRGARLVAVEVKGYASAHGVTGRSGRPVHHHPAKPVEPGDRVVLAGGPAFGLDLGSAGSRRALDGLVYAVEESLDAAGAARALTFTYADSAGLFVRQTYRVRAGDYALDYAVEIRGVPDAWRVSDYSLITRSWPLVTEADLPADQRQLRATSLVGKNIHREHPGGLQKGPRSFDGNAVWAGVQTRYFLSAVAAVQAVPRGVVSSAELRPLSADEQRALGPGARPMQDVAVNAFVSGLPSASLPVHRYLLYVGPTEYKRLGALGVGFERAVDFGWSWIVPFSRALLQLLEWMYALLRNYGLAIIALATLVRVALHPLNVASMKSMRAMQKVQPEVERLREKYKNDPQAMNAALMALYKEHKVNPAGGCLPLLLQMPLFLALYQVLFNAIELRQAAFVGWMHDLSAPDTLFSVAGFPIRLLPLLMMGSGLLQQKLSPTDPRQAPTMYLMNVVMVVFFYNLPSGLVLYWTVMNLLTALQQWLVLRHDDGPTPAVATAPAAPAAKGRKRR</sequence>
<evidence type="ECO:0000256" key="10">
    <source>
        <dbReference type="ARBA" id="ARBA00023186"/>
    </source>
</evidence>
<feature type="transmembrane region" description="Helical" evidence="13">
    <location>
        <begin position="409"/>
        <end position="430"/>
    </location>
</feature>
<dbReference type="GO" id="GO:0051205">
    <property type="term" value="P:protein insertion into membrane"/>
    <property type="evidence" value="ECO:0007669"/>
    <property type="project" value="TreeGrafter"/>
</dbReference>
<evidence type="ECO:0000256" key="14">
    <source>
        <dbReference type="SAM" id="MobiDB-lite"/>
    </source>
</evidence>
<protein>
    <recommendedName>
        <fullName evidence="3 13">Membrane protein insertase YidC</fullName>
    </recommendedName>
    <alternativeName>
        <fullName evidence="12 13">Foldase YidC</fullName>
    </alternativeName>
    <alternativeName>
        <fullName evidence="11 13">Membrane integrase YidC</fullName>
    </alternativeName>
    <alternativeName>
        <fullName evidence="13">Membrane protein YidC</fullName>
    </alternativeName>
</protein>
<dbReference type="InterPro" id="IPR001708">
    <property type="entry name" value="YidC/ALB3/OXA1/COX18"/>
</dbReference>
<organism evidence="17">
    <name type="scientific">Eiseniibacteriota bacterium</name>
    <dbReference type="NCBI Taxonomy" id="2212470"/>
    <lineage>
        <taxon>Bacteria</taxon>
        <taxon>Candidatus Eiseniibacteriota</taxon>
    </lineage>
</organism>
<dbReference type="InterPro" id="IPR028055">
    <property type="entry name" value="YidC/Oxa/ALB_C"/>
</dbReference>
<dbReference type="CDD" id="cd20070">
    <property type="entry name" value="5TM_YidC_Alb3"/>
    <property type="match status" value="1"/>
</dbReference>
<dbReference type="GO" id="GO:0032977">
    <property type="term" value="F:membrane insertase activity"/>
    <property type="evidence" value="ECO:0007669"/>
    <property type="project" value="InterPro"/>
</dbReference>
<dbReference type="CDD" id="cd19961">
    <property type="entry name" value="EcYidC-like_peri"/>
    <property type="match status" value="1"/>
</dbReference>
<accession>A0A832IBR3</accession>
<comment type="caution">
    <text evidence="17">The sequence shown here is derived from an EMBL/GenBank/DDBJ whole genome shotgun (WGS) entry which is preliminary data.</text>
</comment>
<dbReference type="InterPro" id="IPR038221">
    <property type="entry name" value="YidC_periplasmic_sf"/>
</dbReference>
<feature type="domain" description="Membrane insertase YidC/Oxa/ALB C-terminal" evidence="15">
    <location>
        <begin position="409"/>
        <end position="591"/>
    </location>
</feature>
<keyword evidence="4 13" id="KW-0813">Transport</keyword>
<feature type="region of interest" description="Disordered" evidence="14">
    <location>
        <begin position="57"/>
        <end position="79"/>
    </location>
</feature>
<dbReference type="InterPro" id="IPR028053">
    <property type="entry name" value="Membr_insert_YidC_N"/>
</dbReference>
<dbReference type="Gene3D" id="2.70.98.90">
    <property type="match status" value="1"/>
</dbReference>
<proteinExistence type="inferred from homology"/>
<dbReference type="NCBIfam" id="TIGR03593">
    <property type="entry name" value="yidC_nterm"/>
    <property type="match status" value="1"/>
</dbReference>
<evidence type="ECO:0000256" key="3">
    <source>
        <dbReference type="ARBA" id="ARBA00015325"/>
    </source>
</evidence>
<dbReference type="GO" id="GO:0015031">
    <property type="term" value="P:protein transport"/>
    <property type="evidence" value="ECO:0007669"/>
    <property type="project" value="UniProtKB-KW"/>
</dbReference>
<dbReference type="PANTHER" id="PTHR12428:SF65">
    <property type="entry name" value="CYTOCHROME C OXIDASE ASSEMBLY PROTEIN COX18, MITOCHONDRIAL"/>
    <property type="match status" value="1"/>
</dbReference>
<name>A0A832IBR3_UNCEI</name>
<reference evidence="17" key="1">
    <citation type="journal article" date="2020" name="mSystems">
        <title>Genome- and Community-Level Interaction Insights into Carbon Utilization and Element Cycling Functions of Hydrothermarchaeota in Hydrothermal Sediment.</title>
        <authorList>
            <person name="Zhou Z."/>
            <person name="Liu Y."/>
            <person name="Xu W."/>
            <person name="Pan J."/>
            <person name="Luo Z.H."/>
            <person name="Li M."/>
        </authorList>
    </citation>
    <scope>NUCLEOTIDE SEQUENCE [LARGE SCALE GENOMIC DNA]</scope>
    <source>
        <strain evidence="17">SpSt-381</strain>
    </source>
</reference>
<dbReference type="InterPro" id="IPR047196">
    <property type="entry name" value="YidC_ALB_C"/>
</dbReference>
<comment type="function">
    <text evidence="13">Required for the insertion and/or proper folding and/or complex formation of integral membrane proteins into the membrane. Involved in integration of membrane proteins that insert both dependently and independently of the Sec translocase complex, as well as at least some lipoproteins. Aids folding of multispanning membrane proteins.</text>
</comment>
<keyword evidence="10 13" id="KW-0143">Chaperone</keyword>
<evidence type="ECO:0000256" key="13">
    <source>
        <dbReference type="HAMAP-Rule" id="MF_01810"/>
    </source>
</evidence>
<evidence type="ECO:0000256" key="7">
    <source>
        <dbReference type="ARBA" id="ARBA00022927"/>
    </source>
</evidence>
<dbReference type="PRINTS" id="PR01900">
    <property type="entry name" value="YIDCPROTEIN"/>
</dbReference>
<evidence type="ECO:0000256" key="8">
    <source>
        <dbReference type="ARBA" id="ARBA00022989"/>
    </source>
</evidence>
<dbReference type="HAMAP" id="MF_01810">
    <property type="entry name" value="YidC_type1"/>
    <property type="match status" value="1"/>
</dbReference>
<evidence type="ECO:0000256" key="4">
    <source>
        <dbReference type="ARBA" id="ARBA00022448"/>
    </source>
</evidence>
<dbReference type="AlphaFoldDB" id="A0A832IBR3"/>
<feature type="domain" description="Membrane insertase YidC N-terminal" evidence="16">
    <location>
        <begin position="178"/>
        <end position="388"/>
    </location>
</feature>
<dbReference type="Pfam" id="PF14849">
    <property type="entry name" value="YidC_periplas"/>
    <property type="match status" value="1"/>
</dbReference>
<feature type="transmembrane region" description="Helical" evidence="13">
    <location>
        <begin position="6"/>
        <end position="26"/>
    </location>
</feature>
<dbReference type="EMBL" id="DSQF01000023">
    <property type="protein sequence ID" value="HGZ44082.1"/>
    <property type="molecule type" value="Genomic_DNA"/>
</dbReference>
<feature type="region of interest" description="Disordered" evidence="14">
    <location>
        <begin position="130"/>
        <end position="150"/>
    </location>
</feature>